<keyword evidence="2 7" id="KW-0349">Heme</keyword>
<dbReference type="GO" id="GO:0006979">
    <property type="term" value="P:response to oxidative stress"/>
    <property type="evidence" value="ECO:0007669"/>
    <property type="project" value="InterPro"/>
</dbReference>
<evidence type="ECO:0000256" key="2">
    <source>
        <dbReference type="ARBA" id="ARBA00022617"/>
    </source>
</evidence>
<evidence type="ECO:0000313" key="8">
    <source>
        <dbReference type="EMBL" id="SJL08734.1"/>
    </source>
</evidence>
<proteinExistence type="predicted"/>
<dbReference type="InterPro" id="IPR036396">
    <property type="entry name" value="Cyt_P450_sf"/>
</dbReference>
<keyword evidence="3 7" id="KW-0479">Metal-binding</keyword>
<keyword evidence="5" id="KW-0560">Oxidoreductase</keyword>
<organism evidence="8 9">
    <name type="scientific">Armillaria ostoyae</name>
    <name type="common">Armillaria root rot fungus</name>
    <dbReference type="NCBI Taxonomy" id="47428"/>
    <lineage>
        <taxon>Eukaryota</taxon>
        <taxon>Fungi</taxon>
        <taxon>Dikarya</taxon>
        <taxon>Basidiomycota</taxon>
        <taxon>Agaricomycotina</taxon>
        <taxon>Agaricomycetes</taxon>
        <taxon>Agaricomycetidae</taxon>
        <taxon>Agaricales</taxon>
        <taxon>Marasmiineae</taxon>
        <taxon>Physalacriaceae</taxon>
        <taxon>Armillaria</taxon>
    </lineage>
</organism>
<dbReference type="GO" id="GO:0020037">
    <property type="term" value="F:heme binding"/>
    <property type="evidence" value="ECO:0007669"/>
    <property type="project" value="InterPro"/>
</dbReference>
<keyword evidence="4" id="KW-0223">Dioxygenase</keyword>
<dbReference type="PANTHER" id="PTHR11903:SF37">
    <property type="entry name" value="PSI-PRODUCING OXYGENASE A"/>
    <property type="match status" value="1"/>
</dbReference>
<evidence type="ECO:0000256" key="4">
    <source>
        <dbReference type="ARBA" id="ARBA00022964"/>
    </source>
</evidence>
<name>A0A284RIZ9_ARMOS</name>
<dbReference type="InterPro" id="IPR037120">
    <property type="entry name" value="Haem_peroxidase_sf_animal"/>
</dbReference>
<evidence type="ECO:0000256" key="1">
    <source>
        <dbReference type="ARBA" id="ARBA00011881"/>
    </source>
</evidence>
<dbReference type="GO" id="GO:0004601">
    <property type="term" value="F:peroxidase activity"/>
    <property type="evidence" value="ECO:0007669"/>
    <property type="project" value="InterPro"/>
</dbReference>
<dbReference type="Gene3D" id="1.10.630.10">
    <property type="entry name" value="Cytochrome P450"/>
    <property type="match status" value="1"/>
</dbReference>
<dbReference type="OrthoDB" id="823504at2759"/>
<dbReference type="PANTHER" id="PTHR11903">
    <property type="entry name" value="PROSTAGLANDIN G/H SYNTHASE"/>
    <property type="match status" value="1"/>
</dbReference>
<evidence type="ECO:0000256" key="3">
    <source>
        <dbReference type="ARBA" id="ARBA00022723"/>
    </source>
</evidence>
<keyword evidence="6 7" id="KW-0408">Iron</keyword>
<dbReference type="InterPro" id="IPR001128">
    <property type="entry name" value="Cyt_P450"/>
</dbReference>
<evidence type="ECO:0000313" key="9">
    <source>
        <dbReference type="Proteomes" id="UP000219338"/>
    </source>
</evidence>
<evidence type="ECO:0000256" key="5">
    <source>
        <dbReference type="ARBA" id="ARBA00023002"/>
    </source>
</evidence>
<feature type="binding site" description="axial binding residue" evidence="7">
    <location>
        <position position="392"/>
    </location>
    <ligand>
        <name>heme b</name>
        <dbReference type="ChEBI" id="CHEBI:60344"/>
    </ligand>
    <ligandPart>
        <name>Fe</name>
        <dbReference type="ChEBI" id="CHEBI:18248"/>
    </ligandPart>
</feature>
<dbReference type="PROSITE" id="PS50292">
    <property type="entry name" value="PEROXIDASE_3"/>
    <property type="match status" value="1"/>
</dbReference>
<protein>
    <submittedName>
        <fullName evidence="8">Related to Psi-producing oxygenase A</fullName>
    </submittedName>
</protein>
<gene>
    <name evidence="8" type="ORF">ARMOST_12104</name>
</gene>
<dbReference type="AlphaFoldDB" id="A0A284RIZ9"/>
<dbReference type="InterPro" id="IPR050783">
    <property type="entry name" value="Oxylipin_biosynth_metab"/>
</dbReference>
<dbReference type="SUPFAM" id="SSF48113">
    <property type="entry name" value="Heme-dependent peroxidases"/>
    <property type="match status" value="1"/>
</dbReference>
<dbReference type="GO" id="GO:0005506">
    <property type="term" value="F:iron ion binding"/>
    <property type="evidence" value="ECO:0007669"/>
    <property type="project" value="InterPro"/>
</dbReference>
<dbReference type="EMBL" id="FUEG01000009">
    <property type="protein sequence ID" value="SJL08734.1"/>
    <property type="molecule type" value="Genomic_DNA"/>
</dbReference>
<dbReference type="GO" id="GO:0004497">
    <property type="term" value="F:monooxygenase activity"/>
    <property type="evidence" value="ECO:0007669"/>
    <property type="project" value="InterPro"/>
</dbReference>
<dbReference type="Pfam" id="PF03098">
    <property type="entry name" value="An_peroxidase"/>
    <property type="match status" value="1"/>
</dbReference>
<dbReference type="CDD" id="cd09817">
    <property type="entry name" value="linoleate_diol_synthase_like"/>
    <property type="match status" value="1"/>
</dbReference>
<sequence length="1100" mass="122122">MPLRPDLTKTFVVSAAEFQYFKDRPAPTAPDGLYDSQAAAQNEQNGQDDHHSMLYNVVNGVQQAVKRGPILPDKLKAAQGILDIVNSPDAINDRKGIFTTSLAAITRLPPGDVQDGLNNEAIALLYNTLPHPPSTFIGPQYQWRSPDGFGNCVENPELGRAGTPYARSVQGKHSLPSTSLPDPGLVFDTLLCARDWQQHPGKNSSLTFAFASVVTHSLFRTDPVDWTRNNTSSYLDLSPLYGYSQATQDQVRDKEKGRGLLYPDTFSEERLIFIPPAASALLVIFSRNHNYIANILLKINERKRWSDPPPADPQQRALQDEEIFQTARHVNCGHFISLIFGDYVAGFLGLPREGNTWSMNPFDPITTMKGEKVTRGHGNHVSVEFNLLYRWHATISKEDIKWTEDQFASVFGAMGKSTDQVTLDDFKVAAPLAFSKIDSEPRKRVFGGMERQADGSFKDDDLARILQDATDKAAGAYRARGTPAALRTIEILGIEQGRLWGCCTMNEFREFLGLARFKSFSEWSTNPEIAQTAELLYGHIDNLELYPGLQAEDCMALGPGSGICCGYTMTRAILADAIALVRGDRYYTTDFTPANLTSWGVQDCARNTDNGAFGAELPKLLFRHLPRHYPGNSIYGLFPFFTPAAVKENLTNIGLDLLNYNFERPKPKPIPIVIHTISAIRHVFNDFNIYKQTYTSDMNLLTQGYGFMLSFDEKEKHDSDRAMTLKALFPDQETKAKYVTWYGAKTLELLKKKSFRYPGLPGNYVDIIRDVINLVSAHWVSENLIGFPLKTKENPSGVLTEQEFYQMLALLFTCVFINIDSEHWWALRSGAQKVSEVVTGLIEQGITNAATQNATNALVGVKLTKLKDAIRPPGLQDCPGFLTHLTASGRSTRDLAAIVTGLAVGSSVNYAQAVSHIVDFYLDDSRAAERAALIDVCKRNDAKSSELLKGYIREAMRLNPQFGGLFRYAVKDDVIPQGHGLPPVSIHPGDIIFASFKNAHRNLDDFPDPLKVNPTRPLDNYELQGCGFHGCPGVAFVQEAVPAMLRVIFSLPGIRRAPGQAGRLAGFTLNQFETDNNMYITSTGQWGPWPGSLQIMYDDA</sequence>
<dbReference type="OMA" id="KIQWDGD"/>
<dbReference type="GO" id="GO:0006631">
    <property type="term" value="P:fatty acid metabolic process"/>
    <property type="evidence" value="ECO:0007669"/>
    <property type="project" value="UniProtKB-ARBA"/>
</dbReference>
<accession>A0A284RIZ9</accession>
<dbReference type="InterPro" id="IPR034812">
    <property type="entry name" value="Ppo-like_N"/>
</dbReference>
<dbReference type="CDD" id="cd20612">
    <property type="entry name" value="CYP_LDS-like_C"/>
    <property type="match status" value="1"/>
</dbReference>
<dbReference type="InterPro" id="IPR019791">
    <property type="entry name" value="Haem_peroxidase_animal"/>
</dbReference>
<dbReference type="Pfam" id="PF00067">
    <property type="entry name" value="p450"/>
    <property type="match status" value="1"/>
</dbReference>
<dbReference type="Gene3D" id="1.10.640.10">
    <property type="entry name" value="Haem peroxidase domain superfamily, animal type"/>
    <property type="match status" value="1"/>
</dbReference>
<dbReference type="GO" id="GO:0051213">
    <property type="term" value="F:dioxygenase activity"/>
    <property type="evidence" value="ECO:0007669"/>
    <property type="project" value="UniProtKB-KW"/>
</dbReference>
<dbReference type="GO" id="GO:0016705">
    <property type="term" value="F:oxidoreductase activity, acting on paired donors, with incorporation or reduction of molecular oxygen"/>
    <property type="evidence" value="ECO:0007669"/>
    <property type="project" value="InterPro"/>
</dbReference>
<comment type="subunit">
    <text evidence="1">Homotetramer.</text>
</comment>
<evidence type="ECO:0000256" key="7">
    <source>
        <dbReference type="PIRSR" id="PIRSR619791-2"/>
    </source>
</evidence>
<dbReference type="STRING" id="47428.A0A284RIZ9"/>
<dbReference type="InterPro" id="IPR010255">
    <property type="entry name" value="Haem_peroxidase_sf"/>
</dbReference>
<dbReference type="SUPFAM" id="SSF48264">
    <property type="entry name" value="Cytochrome P450"/>
    <property type="match status" value="1"/>
</dbReference>
<keyword evidence="9" id="KW-1185">Reference proteome</keyword>
<dbReference type="Proteomes" id="UP000219338">
    <property type="component" value="Unassembled WGS sequence"/>
</dbReference>
<reference evidence="9" key="1">
    <citation type="journal article" date="2017" name="Nat. Ecol. Evol.">
        <title>Genome expansion and lineage-specific genetic innovations in the forest pathogenic fungi Armillaria.</title>
        <authorList>
            <person name="Sipos G."/>
            <person name="Prasanna A.N."/>
            <person name="Walter M.C."/>
            <person name="O'Connor E."/>
            <person name="Balint B."/>
            <person name="Krizsan K."/>
            <person name="Kiss B."/>
            <person name="Hess J."/>
            <person name="Varga T."/>
            <person name="Slot J."/>
            <person name="Riley R."/>
            <person name="Boka B."/>
            <person name="Rigling D."/>
            <person name="Barry K."/>
            <person name="Lee J."/>
            <person name="Mihaltcheva S."/>
            <person name="LaButti K."/>
            <person name="Lipzen A."/>
            <person name="Waldron R."/>
            <person name="Moloney N.M."/>
            <person name="Sperisen C."/>
            <person name="Kredics L."/>
            <person name="Vagvoelgyi C."/>
            <person name="Patrignani A."/>
            <person name="Fitzpatrick D."/>
            <person name="Nagy I."/>
            <person name="Doyle S."/>
            <person name="Anderson J.B."/>
            <person name="Grigoriev I.V."/>
            <person name="Gueldener U."/>
            <person name="Muensterkoetter M."/>
            <person name="Nagy L.G."/>
        </authorList>
    </citation>
    <scope>NUCLEOTIDE SEQUENCE [LARGE SCALE GENOMIC DNA]</scope>
    <source>
        <strain evidence="9">C18/9</strain>
    </source>
</reference>
<evidence type="ECO:0000256" key="6">
    <source>
        <dbReference type="ARBA" id="ARBA00023004"/>
    </source>
</evidence>
<dbReference type="PRINTS" id="PR00457">
    <property type="entry name" value="ANPEROXIDASE"/>
</dbReference>